<comment type="caution">
    <text evidence="3">The sequence shown here is derived from an EMBL/GenBank/DDBJ whole genome shotgun (WGS) entry which is preliminary data.</text>
</comment>
<dbReference type="EMBL" id="AMZH03004241">
    <property type="protein sequence ID" value="RRT69757.1"/>
    <property type="molecule type" value="Genomic_DNA"/>
</dbReference>
<feature type="compositionally biased region" description="Basic and acidic residues" evidence="1">
    <location>
        <begin position="1"/>
        <end position="17"/>
    </location>
</feature>
<feature type="transmembrane region" description="Helical" evidence="2">
    <location>
        <begin position="72"/>
        <end position="90"/>
    </location>
</feature>
<dbReference type="AlphaFoldDB" id="A0A427A0H6"/>
<gene>
    <name evidence="3" type="ORF">B296_00031727</name>
</gene>
<proteinExistence type="predicted"/>
<dbReference type="Proteomes" id="UP000287651">
    <property type="component" value="Unassembled WGS sequence"/>
</dbReference>
<accession>A0A427A0H6</accession>
<organism evidence="3 4">
    <name type="scientific">Ensete ventricosum</name>
    <name type="common">Abyssinian banana</name>
    <name type="synonym">Musa ensete</name>
    <dbReference type="NCBI Taxonomy" id="4639"/>
    <lineage>
        <taxon>Eukaryota</taxon>
        <taxon>Viridiplantae</taxon>
        <taxon>Streptophyta</taxon>
        <taxon>Embryophyta</taxon>
        <taxon>Tracheophyta</taxon>
        <taxon>Spermatophyta</taxon>
        <taxon>Magnoliopsida</taxon>
        <taxon>Liliopsida</taxon>
        <taxon>Zingiberales</taxon>
        <taxon>Musaceae</taxon>
        <taxon>Ensete</taxon>
    </lineage>
</organism>
<protein>
    <submittedName>
        <fullName evidence="3">Uncharacterized protein</fullName>
    </submittedName>
</protein>
<dbReference type="InterPro" id="IPR045501">
    <property type="entry name" value="DUF6490"/>
</dbReference>
<evidence type="ECO:0000256" key="2">
    <source>
        <dbReference type="SAM" id="Phobius"/>
    </source>
</evidence>
<evidence type="ECO:0000256" key="1">
    <source>
        <dbReference type="SAM" id="MobiDB-lite"/>
    </source>
</evidence>
<feature type="region of interest" description="Disordered" evidence="1">
    <location>
        <begin position="1"/>
        <end position="32"/>
    </location>
</feature>
<dbReference type="Pfam" id="PF20100">
    <property type="entry name" value="DUF6490"/>
    <property type="match status" value="1"/>
</dbReference>
<keyword evidence="2" id="KW-1133">Transmembrane helix</keyword>
<keyword evidence="2" id="KW-0472">Membrane</keyword>
<dbReference type="PANTHER" id="PTHR46610:SF20">
    <property type="entry name" value="OS05G0181300 PROTEIN"/>
    <property type="match status" value="1"/>
</dbReference>
<name>A0A427A0H6_ENSVE</name>
<reference evidence="3 4" key="1">
    <citation type="journal article" date="2014" name="Agronomy (Basel)">
        <title>A Draft Genome Sequence for Ensete ventricosum, the Drought-Tolerant Tree Against Hunger.</title>
        <authorList>
            <person name="Harrison J."/>
            <person name="Moore K.A."/>
            <person name="Paszkiewicz K."/>
            <person name="Jones T."/>
            <person name="Grant M."/>
            <person name="Ambacheew D."/>
            <person name="Muzemil S."/>
            <person name="Studholme D.J."/>
        </authorList>
    </citation>
    <scope>NUCLEOTIDE SEQUENCE [LARGE SCALE GENOMIC DNA]</scope>
</reference>
<sequence length="166" mass="18511">MDASRDAKLAHPVDDNKQPSPPPSPPGPRLQVQDRPGARYNWLHDLPYVLGLLLLGSSVAVSAYGWRSDPSTLAFMLFSWLDLLSLVLCLRRFERLAPDGPPEEKTRLKEAVWLLSTSLVVAFSWRVSEMMPWALAGLIWISAGCVAVGGFYGLFLYKEQIDENGR</sequence>
<evidence type="ECO:0000313" key="4">
    <source>
        <dbReference type="Proteomes" id="UP000287651"/>
    </source>
</evidence>
<dbReference type="PANTHER" id="PTHR46610">
    <property type="entry name" value="OS05G0181300 PROTEIN"/>
    <property type="match status" value="1"/>
</dbReference>
<feature type="transmembrane region" description="Helical" evidence="2">
    <location>
        <begin position="111"/>
        <end position="127"/>
    </location>
</feature>
<feature type="transmembrane region" description="Helical" evidence="2">
    <location>
        <begin position="133"/>
        <end position="157"/>
    </location>
</feature>
<keyword evidence="2" id="KW-0812">Transmembrane</keyword>
<feature type="compositionally biased region" description="Pro residues" evidence="1">
    <location>
        <begin position="19"/>
        <end position="28"/>
    </location>
</feature>
<evidence type="ECO:0000313" key="3">
    <source>
        <dbReference type="EMBL" id="RRT69757.1"/>
    </source>
</evidence>
<feature type="transmembrane region" description="Helical" evidence="2">
    <location>
        <begin position="46"/>
        <end position="66"/>
    </location>
</feature>